<dbReference type="InterPro" id="IPR027482">
    <property type="entry name" value="Sec1-like_dom2"/>
</dbReference>
<dbReference type="Pfam" id="PF00995">
    <property type="entry name" value="Sec1"/>
    <property type="match status" value="1"/>
</dbReference>
<comment type="caution">
    <text evidence="2">The sequence shown here is derived from an EMBL/GenBank/DDBJ whole genome shotgun (WGS) entry which is preliminary data.</text>
</comment>
<reference evidence="2" key="1">
    <citation type="journal article" date="2020" name="Fungal Divers.">
        <title>Resolving the Mortierellaceae phylogeny through synthesis of multi-gene phylogenetics and phylogenomics.</title>
        <authorList>
            <person name="Vandepol N."/>
            <person name="Liber J."/>
            <person name="Desiro A."/>
            <person name="Na H."/>
            <person name="Kennedy M."/>
            <person name="Barry K."/>
            <person name="Grigoriev I.V."/>
            <person name="Miller A.N."/>
            <person name="O'Donnell K."/>
            <person name="Stajich J.E."/>
            <person name="Bonito G."/>
        </authorList>
    </citation>
    <scope>NUCLEOTIDE SEQUENCE</scope>
    <source>
        <strain evidence="2">REB-010B</strain>
    </source>
</reference>
<dbReference type="PANTHER" id="PTHR11679">
    <property type="entry name" value="VESICLE PROTEIN SORTING-ASSOCIATED"/>
    <property type="match status" value="1"/>
</dbReference>
<dbReference type="InterPro" id="IPR036045">
    <property type="entry name" value="Sec1-like_sf"/>
</dbReference>
<dbReference type="OrthoDB" id="10266265at2759"/>
<dbReference type="AlphaFoldDB" id="A0A9P6R4H7"/>
<dbReference type="InterPro" id="IPR001619">
    <property type="entry name" value="Sec1-like"/>
</dbReference>
<gene>
    <name evidence="2" type="primary">VPS45_2</name>
    <name evidence="2" type="ORF">BGZ99_000949</name>
</gene>
<dbReference type="Gene3D" id="1.25.40.60">
    <property type="match status" value="1"/>
</dbReference>
<sequence>MTVDSNEWFNLQRLISSPNVSDASKIWLVQLYALRYEKFQGNAVASLVDLLYKNGLSEWETAGFKDIENVYTQHQPQLGQILEQLLKMRLKEASYPFVENPTTAGRDGPQDIIVFMVGGVTCEEARYISMLNAATPGTRIILGGTTIHNSQRNE</sequence>
<dbReference type="Gene3D" id="3.40.50.1910">
    <property type="match status" value="1"/>
</dbReference>
<protein>
    <submittedName>
        <fullName evidence="2">Vacuolar protein sorting-associated protein 45</fullName>
    </submittedName>
</protein>
<dbReference type="Proteomes" id="UP000738325">
    <property type="component" value="Unassembled WGS sequence"/>
</dbReference>
<name>A0A9P6R4H7_9FUNG</name>
<keyword evidence="3" id="KW-1185">Reference proteome</keyword>
<evidence type="ECO:0000313" key="3">
    <source>
        <dbReference type="Proteomes" id="UP000738325"/>
    </source>
</evidence>
<comment type="similarity">
    <text evidence="1">Belongs to the STXBP/unc-18/SEC1 family.</text>
</comment>
<dbReference type="GO" id="GO:0016192">
    <property type="term" value="P:vesicle-mediated transport"/>
    <property type="evidence" value="ECO:0007669"/>
    <property type="project" value="InterPro"/>
</dbReference>
<organism evidence="2 3">
    <name type="scientific">Dissophora globulifera</name>
    <dbReference type="NCBI Taxonomy" id="979702"/>
    <lineage>
        <taxon>Eukaryota</taxon>
        <taxon>Fungi</taxon>
        <taxon>Fungi incertae sedis</taxon>
        <taxon>Mucoromycota</taxon>
        <taxon>Mortierellomycotina</taxon>
        <taxon>Mortierellomycetes</taxon>
        <taxon>Mortierellales</taxon>
        <taxon>Mortierellaceae</taxon>
        <taxon>Dissophora</taxon>
    </lineage>
</organism>
<dbReference type="SUPFAM" id="SSF56815">
    <property type="entry name" value="Sec1/munc18-like (SM) proteins"/>
    <property type="match status" value="1"/>
</dbReference>
<evidence type="ECO:0000313" key="2">
    <source>
        <dbReference type="EMBL" id="KAG0309219.1"/>
    </source>
</evidence>
<evidence type="ECO:0000256" key="1">
    <source>
        <dbReference type="ARBA" id="ARBA00009884"/>
    </source>
</evidence>
<dbReference type="EMBL" id="JAAAIP010001213">
    <property type="protein sequence ID" value="KAG0309219.1"/>
    <property type="molecule type" value="Genomic_DNA"/>
</dbReference>
<proteinExistence type="inferred from homology"/>
<accession>A0A9P6R4H7</accession>